<dbReference type="InterPro" id="IPR043128">
    <property type="entry name" value="Rev_trsase/Diguanyl_cyclase"/>
</dbReference>
<dbReference type="PANTHER" id="PTHR45138:SF9">
    <property type="entry name" value="DIGUANYLATE CYCLASE DGCM-RELATED"/>
    <property type="match status" value="1"/>
</dbReference>
<keyword evidence="3" id="KW-1185">Reference proteome</keyword>
<dbReference type="CDD" id="cd01949">
    <property type="entry name" value="GGDEF"/>
    <property type="match status" value="1"/>
</dbReference>
<evidence type="ECO:0000313" key="2">
    <source>
        <dbReference type="EMBL" id="MFC0568159.1"/>
    </source>
</evidence>
<dbReference type="Gene3D" id="3.30.450.40">
    <property type="match status" value="2"/>
</dbReference>
<keyword evidence="2" id="KW-0808">Transferase</keyword>
<dbReference type="InterPro" id="IPR000160">
    <property type="entry name" value="GGDEF_dom"/>
</dbReference>
<evidence type="ECO:0000313" key="3">
    <source>
        <dbReference type="Proteomes" id="UP001589894"/>
    </source>
</evidence>
<dbReference type="InterPro" id="IPR050469">
    <property type="entry name" value="Diguanylate_Cyclase"/>
</dbReference>
<dbReference type="EMBL" id="JBHLUE010000032">
    <property type="protein sequence ID" value="MFC0568159.1"/>
    <property type="molecule type" value="Genomic_DNA"/>
</dbReference>
<dbReference type="Pfam" id="PF00990">
    <property type="entry name" value="GGDEF"/>
    <property type="match status" value="1"/>
</dbReference>
<dbReference type="SUPFAM" id="SSF55781">
    <property type="entry name" value="GAF domain-like"/>
    <property type="match status" value="2"/>
</dbReference>
<dbReference type="Pfam" id="PF01590">
    <property type="entry name" value="GAF"/>
    <property type="match status" value="1"/>
</dbReference>
<dbReference type="SUPFAM" id="SSF55073">
    <property type="entry name" value="Nucleotide cyclase"/>
    <property type="match status" value="1"/>
</dbReference>
<dbReference type="SMART" id="SM00267">
    <property type="entry name" value="GGDEF"/>
    <property type="match status" value="1"/>
</dbReference>
<sequence length="482" mass="50903">MLLDHTPPPADATSGVASAPTAVDACRAAVTALTDRTAPGCPPYPPDRVSVLLSVHDRLRTVASTGSWQTFATVPPGSGISGRVWSSGQPAVVPVVADDPDYVALRPDIRSEICVPVHEPGGRRIGVLDLEWTGPVELAPWRGAAERVAALLGGRIAELGGPPAESRSEKLLRHVAAMTTATNEFQLRTATLAAARDVSGLGAAVLLLPHPSGHRPVADDAGGELAERILTILTAAGPDELDRLVERSHRFGAAYTLGEPDRPATADTEPLTGIGIGTLITVPVGQPEAGGVLLAADERVSRPDPTTVNLMELLAAQAWACLDRLRGLARLRERASSDPLTGLRHHGPFGERMAAATPGRTALLAIDVDGFKSVNDTYGHQAGDQLLIELARALEGALRQGDELYRIGGDEFVAVVEVARPEEAVGIGERLADAARRLDRTISVGVAVQRHREVPEHTMQRADAALYEVKRRGRDGVRLAPT</sequence>
<name>A0ABV6P628_9ACTN</name>
<dbReference type="PANTHER" id="PTHR45138">
    <property type="entry name" value="REGULATORY COMPONENTS OF SENSORY TRANSDUCTION SYSTEM"/>
    <property type="match status" value="1"/>
</dbReference>
<dbReference type="EC" id="2.7.7.65" evidence="2"/>
<organism evidence="2 3">
    <name type="scientific">Plantactinospora siamensis</name>
    <dbReference type="NCBI Taxonomy" id="555372"/>
    <lineage>
        <taxon>Bacteria</taxon>
        <taxon>Bacillati</taxon>
        <taxon>Actinomycetota</taxon>
        <taxon>Actinomycetes</taxon>
        <taxon>Micromonosporales</taxon>
        <taxon>Micromonosporaceae</taxon>
        <taxon>Plantactinospora</taxon>
    </lineage>
</organism>
<proteinExistence type="predicted"/>
<gene>
    <name evidence="2" type="ORF">ACFFHU_28950</name>
</gene>
<accession>A0ABV6P628</accession>
<dbReference type="InterPro" id="IPR003018">
    <property type="entry name" value="GAF"/>
</dbReference>
<dbReference type="NCBIfam" id="TIGR00254">
    <property type="entry name" value="GGDEF"/>
    <property type="match status" value="1"/>
</dbReference>
<feature type="domain" description="GGDEF" evidence="1">
    <location>
        <begin position="359"/>
        <end position="482"/>
    </location>
</feature>
<comment type="caution">
    <text evidence="2">The sequence shown here is derived from an EMBL/GenBank/DDBJ whole genome shotgun (WGS) entry which is preliminary data.</text>
</comment>
<keyword evidence="2" id="KW-0548">Nucleotidyltransferase</keyword>
<protein>
    <submittedName>
        <fullName evidence="2">Diguanylate cyclase domain-containing protein</fullName>
        <ecNumber evidence="2">2.7.7.65</ecNumber>
    </submittedName>
</protein>
<evidence type="ECO:0000259" key="1">
    <source>
        <dbReference type="PROSITE" id="PS50887"/>
    </source>
</evidence>
<reference evidence="2 3" key="1">
    <citation type="submission" date="2024-09" db="EMBL/GenBank/DDBJ databases">
        <authorList>
            <person name="Sun Q."/>
            <person name="Mori K."/>
        </authorList>
    </citation>
    <scope>NUCLEOTIDE SEQUENCE [LARGE SCALE GENOMIC DNA]</scope>
    <source>
        <strain evidence="2 3">TBRC 2205</strain>
    </source>
</reference>
<dbReference type="PROSITE" id="PS50887">
    <property type="entry name" value="GGDEF"/>
    <property type="match status" value="1"/>
</dbReference>
<dbReference type="Proteomes" id="UP001589894">
    <property type="component" value="Unassembled WGS sequence"/>
</dbReference>
<dbReference type="InterPro" id="IPR029016">
    <property type="entry name" value="GAF-like_dom_sf"/>
</dbReference>
<dbReference type="RefSeq" id="WP_377343610.1">
    <property type="nucleotide sequence ID" value="NZ_JBHLUE010000032.1"/>
</dbReference>
<dbReference type="InterPro" id="IPR029787">
    <property type="entry name" value="Nucleotide_cyclase"/>
</dbReference>
<dbReference type="Gene3D" id="3.30.70.270">
    <property type="match status" value="1"/>
</dbReference>
<dbReference type="GO" id="GO:0052621">
    <property type="term" value="F:diguanylate cyclase activity"/>
    <property type="evidence" value="ECO:0007669"/>
    <property type="project" value="UniProtKB-EC"/>
</dbReference>